<name>A0A099EW07_9RHOB</name>
<dbReference type="Pfam" id="PF08239">
    <property type="entry name" value="SH3_3"/>
    <property type="match status" value="1"/>
</dbReference>
<evidence type="ECO:0000313" key="3">
    <source>
        <dbReference type="EMBL" id="KGJ02550.1"/>
    </source>
</evidence>
<dbReference type="EMBL" id="JRKS01000066">
    <property type="protein sequence ID" value="KGJ02550.1"/>
    <property type="molecule type" value="Genomic_DNA"/>
</dbReference>
<feature type="chain" id="PRO_5001945072" description="SH3b domain-containing protein" evidence="1">
    <location>
        <begin position="30"/>
        <end position="136"/>
    </location>
</feature>
<organism evidence="3 4">
    <name type="scientific">Paracoccus sphaerophysae</name>
    <dbReference type="NCBI Taxonomy" id="690417"/>
    <lineage>
        <taxon>Bacteria</taxon>
        <taxon>Pseudomonadati</taxon>
        <taxon>Pseudomonadota</taxon>
        <taxon>Alphaproteobacteria</taxon>
        <taxon>Rhodobacterales</taxon>
        <taxon>Paracoccaceae</taxon>
        <taxon>Paracoccus</taxon>
    </lineage>
</organism>
<keyword evidence="4" id="KW-1185">Reference proteome</keyword>
<feature type="domain" description="SH3b" evidence="2">
    <location>
        <begin position="67"/>
        <end position="112"/>
    </location>
</feature>
<dbReference type="InterPro" id="IPR003646">
    <property type="entry name" value="SH3-like_bac-type"/>
</dbReference>
<dbReference type="Gene3D" id="2.30.30.40">
    <property type="entry name" value="SH3 Domains"/>
    <property type="match status" value="1"/>
</dbReference>
<sequence>MFRLVAAALVSTFLLLGALSSEGPLPQQATVLPTAVLTGLADTARARVAEGVAPTDGSLRVVQSQALPLLAEPDADSEILAVLNRGMAIELLGEDGQGYLQVRDQAGRVGYLTTEQIGDQVADQIATPRPGVTPPG</sequence>
<evidence type="ECO:0000256" key="1">
    <source>
        <dbReference type="SAM" id="SignalP"/>
    </source>
</evidence>
<evidence type="ECO:0000313" key="4">
    <source>
        <dbReference type="Proteomes" id="UP000029917"/>
    </source>
</evidence>
<comment type="caution">
    <text evidence="3">The sequence shown here is derived from an EMBL/GenBank/DDBJ whole genome shotgun (WGS) entry which is preliminary data.</text>
</comment>
<reference evidence="3 4" key="2">
    <citation type="submission" date="2014-10" db="EMBL/GenBank/DDBJ databases">
        <title>Paracoccus sanguinis sp. nov., isolated from clinical specimens of New York State patients.</title>
        <authorList>
            <person name="Mingle L.A."/>
            <person name="Cole J.A."/>
            <person name="Lapierre P."/>
            <person name="Musser K.A."/>
        </authorList>
    </citation>
    <scope>NUCLEOTIDE SEQUENCE [LARGE SCALE GENOMIC DNA]</scope>
    <source>
        <strain evidence="3 4">HAMBI 3106</strain>
    </source>
</reference>
<dbReference type="Proteomes" id="UP000029917">
    <property type="component" value="Unassembled WGS sequence"/>
</dbReference>
<protein>
    <recommendedName>
        <fullName evidence="2">SH3b domain-containing protein</fullName>
    </recommendedName>
</protein>
<proteinExistence type="predicted"/>
<evidence type="ECO:0000259" key="2">
    <source>
        <dbReference type="Pfam" id="PF08239"/>
    </source>
</evidence>
<dbReference type="STRING" id="690417.IC63_14570"/>
<reference evidence="3 4" key="1">
    <citation type="submission" date="2014-09" db="EMBL/GenBank/DDBJ databases">
        <authorList>
            <person name="McGinnis J.M."/>
            <person name="Wolfgang W.J."/>
        </authorList>
    </citation>
    <scope>NUCLEOTIDE SEQUENCE [LARGE SCALE GENOMIC DNA]</scope>
    <source>
        <strain evidence="3 4">HAMBI 3106</strain>
    </source>
</reference>
<gene>
    <name evidence="3" type="ORF">IC63_14570</name>
</gene>
<dbReference type="RefSeq" id="WP_036721426.1">
    <property type="nucleotide sequence ID" value="NZ_JRKS01000066.1"/>
</dbReference>
<keyword evidence="1" id="KW-0732">Signal</keyword>
<feature type="signal peptide" evidence="1">
    <location>
        <begin position="1"/>
        <end position="29"/>
    </location>
</feature>
<dbReference type="AlphaFoldDB" id="A0A099EW07"/>
<accession>A0A099EW07</accession>